<accession>A0A5B7H0U7</accession>
<dbReference type="EMBL" id="VSRR010020299">
    <property type="protein sequence ID" value="MPC62987.1"/>
    <property type="molecule type" value="Genomic_DNA"/>
</dbReference>
<gene>
    <name evidence="2" type="ORF">E2C01_057079</name>
</gene>
<organism evidence="2 3">
    <name type="scientific">Portunus trituberculatus</name>
    <name type="common">Swimming crab</name>
    <name type="synonym">Neptunus trituberculatus</name>
    <dbReference type="NCBI Taxonomy" id="210409"/>
    <lineage>
        <taxon>Eukaryota</taxon>
        <taxon>Metazoa</taxon>
        <taxon>Ecdysozoa</taxon>
        <taxon>Arthropoda</taxon>
        <taxon>Crustacea</taxon>
        <taxon>Multicrustacea</taxon>
        <taxon>Malacostraca</taxon>
        <taxon>Eumalacostraca</taxon>
        <taxon>Eucarida</taxon>
        <taxon>Decapoda</taxon>
        <taxon>Pleocyemata</taxon>
        <taxon>Brachyura</taxon>
        <taxon>Eubrachyura</taxon>
        <taxon>Portunoidea</taxon>
        <taxon>Portunidae</taxon>
        <taxon>Portuninae</taxon>
        <taxon>Portunus</taxon>
    </lineage>
</organism>
<proteinExistence type="predicted"/>
<protein>
    <submittedName>
        <fullName evidence="2">Uncharacterized protein</fullName>
    </submittedName>
</protein>
<dbReference type="Proteomes" id="UP000324222">
    <property type="component" value="Unassembled WGS sequence"/>
</dbReference>
<comment type="caution">
    <text evidence="2">The sequence shown here is derived from an EMBL/GenBank/DDBJ whole genome shotgun (WGS) entry which is preliminary data.</text>
</comment>
<name>A0A5B7H0U7_PORTR</name>
<feature type="region of interest" description="Disordered" evidence="1">
    <location>
        <begin position="1"/>
        <end position="24"/>
    </location>
</feature>
<evidence type="ECO:0000313" key="2">
    <source>
        <dbReference type="EMBL" id="MPC62987.1"/>
    </source>
</evidence>
<evidence type="ECO:0000313" key="3">
    <source>
        <dbReference type="Proteomes" id="UP000324222"/>
    </source>
</evidence>
<sequence length="148" mass="16892">MVVQGTLVRGPAASSSRSRLTGEVSGGFDGTLPDRTGCRLANTHHRRCYILKLSIFIGSWQGMLTVRDRCQYSRHLVTNKYLYCHCFCMTPYLTRHASTFLYLCDSICNVCSHRSLTFVGLRPIVGYTHHVTRNDARRGRIMRNIFKT</sequence>
<dbReference type="AlphaFoldDB" id="A0A5B7H0U7"/>
<reference evidence="2 3" key="1">
    <citation type="submission" date="2019-05" db="EMBL/GenBank/DDBJ databases">
        <title>Another draft genome of Portunus trituberculatus and its Hox gene families provides insights of decapod evolution.</title>
        <authorList>
            <person name="Jeong J.-H."/>
            <person name="Song I."/>
            <person name="Kim S."/>
            <person name="Choi T."/>
            <person name="Kim D."/>
            <person name="Ryu S."/>
            <person name="Kim W."/>
        </authorList>
    </citation>
    <scope>NUCLEOTIDE SEQUENCE [LARGE SCALE GENOMIC DNA]</scope>
    <source>
        <tissue evidence="2">Muscle</tissue>
    </source>
</reference>
<keyword evidence="3" id="KW-1185">Reference proteome</keyword>
<evidence type="ECO:0000256" key="1">
    <source>
        <dbReference type="SAM" id="MobiDB-lite"/>
    </source>
</evidence>